<name>A0A183FU61_HELPZ</name>
<dbReference type="Proteomes" id="UP000050761">
    <property type="component" value="Unassembled WGS sequence"/>
</dbReference>
<reference evidence="3" key="2">
    <citation type="submission" date="2019-09" db="UniProtKB">
        <authorList>
            <consortium name="WormBaseParasite"/>
        </authorList>
    </citation>
    <scope>IDENTIFICATION</scope>
</reference>
<gene>
    <name evidence="1" type="ORF">HPBE_LOCUS11695</name>
</gene>
<dbReference type="EMBL" id="UZAH01027197">
    <property type="protein sequence ID" value="VDO89512.1"/>
    <property type="molecule type" value="Genomic_DNA"/>
</dbReference>
<proteinExistence type="predicted"/>
<keyword evidence="2" id="KW-1185">Reference proteome</keyword>
<accession>A0A3P8CZP2</accession>
<accession>A0A183FU61</accession>
<evidence type="ECO:0000313" key="2">
    <source>
        <dbReference type="Proteomes" id="UP000050761"/>
    </source>
</evidence>
<organism evidence="2 3">
    <name type="scientific">Heligmosomoides polygyrus</name>
    <name type="common">Parasitic roundworm</name>
    <dbReference type="NCBI Taxonomy" id="6339"/>
    <lineage>
        <taxon>Eukaryota</taxon>
        <taxon>Metazoa</taxon>
        <taxon>Ecdysozoa</taxon>
        <taxon>Nematoda</taxon>
        <taxon>Chromadorea</taxon>
        <taxon>Rhabditida</taxon>
        <taxon>Rhabditina</taxon>
        <taxon>Rhabditomorpha</taxon>
        <taxon>Strongyloidea</taxon>
        <taxon>Heligmosomidae</taxon>
        <taxon>Heligmosomoides</taxon>
    </lineage>
</organism>
<dbReference type="WBParaSite" id="HPBE_0001169401-mRNA-1">
    <property type="protein sequence ID" value="HPBE_0001169401-mRNA-1"/>
    <property type="gene ID" value="HPBE_0001169401"/>
</dbReference>
<sequence length="118" mass="13577">MRAKQVEEMNRQAYDACFGFELEFDVQDKMHFLHGKFTCQGQSIPIMVLPPIDAPRCNCSATTAIEMPQFAKHHRDDCELEEVRIIAIWQGAGSVLGKQSRYRIIAEFYSSSWKICTE</sequence>
<reference evidence="1 2" key="1">
    <citation type="submission" date="2018-11" db="EMBL/GenBank/DDBJ databases">
        <authorList>
            <consortium name="Pathogen Informatics"/>
        </authorList>
    </citation>
    <scope>NUCLEOTIDE SEQUENCE [LARGE SCALE GENOMIC DNA]</scope>
</reference>
<protein>
    <submittedName>
        <fullName evidence="3">ZP domain-containing protein</fullName>
    </submittedName>
</protein>
<evidence type="ECO:0000313" key="3">
    <source>
        <dbReference type="WBParaSite" id="HPBE_0001169401-mRNA-1"/>
    </source>
</evidence>
<dbReference type="AlphaFoldDB" id="A0A183FU61"/>
<evidence type="ECO:0000313" key="1">
    <source>
        <dbReference type="EMBL" id="VDO89512.1"/>
    </source>
</evidence>